<organism evidence="1 2">
    <name type="scientific">Micromonospora tarensis</name>
    <dbReference type="NCBI Taxonomy" id="2806100"/>
    <lineage>
        <taxon>Bacteria</taxon>
        <taxon>Bacillati</taxon>
        <taxon>Actinomycetota</taxon>
        <taxon>Actinomycetes</taxon>
        <taxon>Micromonosporales</taxon>
        <taxon>Micromonosporaceae</taxon>
        <taxon>Micromonospora</taxon>
    </lineage>
</organism>
<dbReference type="EMBL" id="JAEVHL010000017">
    <property type="protein sequence ID" value="MBM0275091.1"/>
    <property type="molecule type" value="Genomic_DNA"/>
</dbReference>
<accession>A0ABS1YCF8</accession>
<dbReference type="Proteomes" id="UP000622245">
    <property type="component" value="Unassembled WGS sequence"/>
</dbReference>
<protein>
    <recommendedName>
        <fullName evidence="3">Phage-related minor tail protein</fullName>
    </recommendedName>
</protein>
<keyword evidence="2" id="KW-1185">Reference proteome</keyword>
<evidence type="ECO:0000313" key="1">
    <source>
        <dbReference type="EMBL" id="MBM0275091.1"/>
    </source>
</evidence>
<gene>
    <name evidence="1" type="ORF">JM949_06290</name>
</gene>
<comment type="caution">
    <text evidence="1">The sequence shown here is derived from an EMBL/GenBank/DDBJ whole genome shotgun (WGS) entry which is preliminary data.</text>
</comment>
<evidence type="ECO:0000313" key="2">
    <source>
        <dbReference type="Proteomes" id="UP000622245"/>
    </source>
</evidence>
<name>A0ABS1YCF8_9ACTN</name>
<evidence type="ECO:0008006" key="3">
    <source>
        <dbReference type="Google" id="ProtNLM"/>
    </source>
</evidence>
<sequence>MAARGKKLSDAYLELRADDSKLSGDVKVKATKAAKGFASQLNNALKVLDIDPVDVKADPKAALASIEATRDRLREMSREADSVEMRVRTERALTQLERFRKQLGQVDDAPVTVEADASPARRQVEQLQRRLASLGIDPPVTVDADPKAALAAIGRVDEQLEKLTKDATNVRLRLDATSARTDLARLRDQIGDVGDEAAEGFGARFIARVGPVLASAPLSPPMLAAVAAAVGIAGPALAGGLAASVIGGAGAGGIVGGAILGARDARVQAAGSDLGEFILGDLEARAADFAPKLLGALAHIRTGWEALGGDLDRIFASSRFVDPLVAGATSGARKLIGGIADAVDEADPVVAAFGASLDRIGDATGDAFTTVAGDADEAASAVNDLTMGVSNLIRTSAGIVHVGASIKGWTDQLDVGLDKTRYLVEDQANLNKILDVFGKRLDLTADGFAAGTAEAEAYRKATLGTAEVADFATLKAAGLSDAQIAAADSSGTFRAKLDDVAAALSRSGAALAASEDDVAGLQLELDSVAARYQALGEIGADALNGLMVSSGALTGAMVRQKTVADALRQAHESMFGAVIQQTEANEIYQATWDALSETVSGNSDQIGRNKNNLDLHTKAGRSNRDALQDLLVKSNEMYYADINAGVAIDEARAKHEKRTGAIRTEAGQLRLNKAETEKLIGTYGKIPPSKTTNLLVDGIDRVGKVLTDLYIFQRSLATGRTLAQVRSDVFGGYAGDPRVFKREGGQIDGHGIKGVDSVPIVAAPGEFMQPVPAVDYYGVAAMQAIRHRQIPKEALQGYATGGLIDRLRGRDWGTRMPFETDVNRTRVPSRAEVASKVTPALGAWPSSPGAQRGDSGVWRSIMAMVKASGIPYTFGNAYRPGDPLWHGSGRAVDFMGYNQDRLAQFFMARQGQLLELIHRSGTRDYAVTRGRKTTMPTQLPLHRNHLHVAMDNGGYLMPGWNPPIYNGTGRPEPVTPAPIMDVVIEELRALRQDTQRLAGEFAEALTGGVMSADNLGRSRGRVVAR</sequence>
<dbReference type="RefSeq" id="WP_203147497.1">
    <property type="nucleotide sequence ID" value="NZ_JAEVHL010000017.1"/>
</dbReference>
<reference evidence="1 2" key="1">
    <citation type="submission" date="2021-01" db="EMBL/GenBank/DDBJ databases">
        <title>Draft genome sequence of Micromonospora sp. strain STR1s_6.</title>
        <authorList>
            <person name="Karlyshev A."/>
            <person name="Jawad R."/>
        </authorList>
    </citation>
    <scope>NUCLEOTIDE SEQUENCE [LARGE SCALE GENOMIC DNA]</scope>
    <source>
        <strain evidence="1 2">STR1S-6</strain>
    </source>
</reference>
<proteinExistence type="predicted"/>